<dbReference type="VEuPathDB" id="VectorBase:AALB002839"/>
<evidence type="ECO:0000313" key="4">
    <source>
        <dbReference type="EnsemblMetazoa" id="AALB002839-PA"/>
    </source>
</evidence>
<dbReference type="Gene3D" id="2.20.25.240">
    <property type="match status" value="1"/>
</dbReference>
<reference evidence="4 5" key="1">
    <citation type="journal article" date="2017" name="G3 (Bethesda)">
        <title>The Physical Genome Mapping of Anopheles albimanus Corrected Scaffold Misassemblies and Identified Interarm Rearrangements in Genus Anopheles.</title>
        <authorList>
            <person name="Artemov G.N."/>
            <person name="Peery A.N."/>
            <person name="Jiang X."/>
            <person name="Tu Z."/>
            <person name="Stegniy V.N."/>
            <person name="Sharakhova M.V."/>
            <person name="Sharakhov I.V."/>
        </authorList>
    </citation>
    <scope>NUCLEOTIDE SEQUENCE [LARGE SCALE GENOMIC DNA]</scope>
    <source>
        <strain evidence="4 5">ALBI9_A</strain>
    </source>
</reference>
<dbReference type="AlphaFoldDB" id="A0A182F8L5"/>
<dbReference type="Pfam" id="PF04500">
    <property type="entry name" value="FLYWCH"/>
    <property type="match status" value="1"/>
</dbReference>
<protein>
    <submittedName>
        <fullName evidence="4">FLYWCH-type domain-containing protein</fullName>
    </submittedName>
</protein>
<reference evidence="4" key="2">
    <citation type="submission" date="2022-08" db="UniProtKB">
        <authorList>
            <consortium name="EnsemblMetazoa"/>
        </authorList>
    </citation>
    <scope>IDENTIFICATION</scope>
    <source>
        <strain evidence="4">STECLA/ALBI9_A</strain>
    </source>
</reference>
<dbReference type="VEuPathDB" id="VectorBase:AALB20_037084"/>
<keyword evidence="2" id="KW-0863">Zinc-finger</keyword>
<evidence type="ECO:0000256" key="1">
    <source>
        <dbReference type="ARBA" id="ARBA00022723"/>
    </source>
</evidence>
<evidence type="ECO:0000256" key="3">
    <source>
        <dbReference type="ARBA" id="ARBA00022833"/>
    </source>
</evidence>
<sequence>MFKSRKGVKDEATKADYRNNQSAFELPDPVQPGVSSVSTYRLVNKVDNTDGKKKSTKSSKALRQQAVEEILAKPGTPVVYLASRFGSAKVLLDGHHFVYHFTAKSISYYRCEQFKRFNCPATILE</sequence>
<evidence type="ECO:0000313" key="5">
    <source>
        <dbReference type="Proteomes" id="UP000069272"/>
    </source>
</evidence>
<dbReference type="Proteomes" id="UP000069272">
    <property type="component" value="Chromosome 2R"/>
</dbReference>
<dbReference type="EnsemblMetazoa" id="AALB002839-RA">
    <property type="protein sequence ID" value="AALB002839-PA"/>
    <property type="gene ID" value="AALB002839"/>
</dbReference>
<keyword evidence="1" id="KW-0479">Metal-binding</keyword>
<keyword evidence="3" id="KW-0862">Zinc</keyword>
<evidence type="ECO:0000256" key="2">
    <source>
        <dbReference type="ARBA" id="ARBA00022771"/>
    </source>
</evidence>
<dbReference type="GO" id="GO:0008270">
    <property type="term" value="F:zinc ion binding"/>
    <property type="evidence" value="ECO:0007669"/>
    <property type="project" value="UniProtKB-KW"/>
</dbReference>
<dbReference type="InterPro" id="IPR007588">
    <property type="entry name" value="Znf_FLYWCH"/>
</dbReference>
<accession>A0A182F8L5</accession>
<organism evidence="4 5">
    <name type="scientific">Anopheles albimanus</name>
    <name type="common">New world malaria mosquito</name>
    <dbReference type="NCBI Taxonomy" id="7167"/>
    <lineage>
        <taxon>Eukaryota</taxon>
        <taxon>Metazoa</taxon>
        <taxon>Ecdysozoa</taxon>
        <taxon>Arthropoda</taxon>
        <taxon>Hexapoda</taxon>
        <taxon>Insecta</taxon>
        <taxon>Pterygota</taxon>
        <taxon>Neoptera</taxon>
        <taxon>Endopterygota</taxon>
        <taxon>Diptera</taxon>
        <taxon>Nematocera</taxon>
        <taxon>Culicoidea</taxon>
        <taxon>Culicidae</taxon>
        <taxon>Anophelinae</taxon>
        <taxon>Anopheles</taxon>
    </lineage>
</organism>
<name>A0A182F8L5_ANOAL</name>
<proteinExistence type="predicted"/>
<keyword evidence="5" id="KW-1185">Reference proteome</keyword>